<dbReference type="GO" id="GO:0016020">
    <property type="term" value="C:membrane"/>
    <property type="evidence" value="ECO:0007669"/>
    <property type="project" value="UniProtKB-ARBA"/>
</dbReference>
<keyword evidence="3 8" id="KW-0812">Transmembrane</keyword>
<dbReference type="PANTHER" id="PTHR42982">
    <property type="entry name" value="SEC-INDEPENDENT PROTEIN TRANSLOCASE PROTEIN TATA"/>
    <property type="match status" value="1"/>
</dbReference>
<keyword evidence="4" id="KW-0653">Protein transport</keyword>
<dbReference type="Pfam" id="PF02416">
    <property type="entry name" value="TatA_B_E"/>
    <property type="match status" value="1"/>
</dbReference>
<gene>
    <name evidence="9" type="ORF">UW35_C0028G0030</name>
</gene>
<evidence type="ECO:0000256" key="6">
    <source>
        <dbReference type="ARBA" id="ARBA00023010"/>
    </source>
</evidence>
<evidence type="ECO:0000256" key="5">
    <source>
        <dbReference type="ARBA" id="ARBA00022989"/>
    </source>
</evidence>
<dbReference type="InterPro" id="IPR003369">
    <property type="entry name" value="TatA/B/E"/>
</dbReference>
<sequence length="56" mass="6093">MLNLFKNIGWVEIAIIAVVLIVLFGGRLLPKIGKSVGESGKELKDATKELKDAVKE</sequence>
<comment type="subcellular location">
    <subcellularLocation>
        <location evidence="1">Membrane</location>
        <topology evidence="1">Single-pass membrane protein</topology>
    </subcellularLocation>
</comment>
<evidence type="ECO:0000256" key="1">
    <source>
        <dbReference type="ARBA" id="ARBA00004167"/>
    </source>
</evidence>
<evidence type="ECO:0000313" key="10">
    <source>
        <dbReference type="Proteomes" id="UP000033861"/>
    </source>
</evidence>
<evidence type="ECO:0000256" key="8">
    <source>
        <dbReference type="SAM" id="Phobius"/>
    </source>
</evidence>
<dbReference type="PANTHER" id="PTHR42982:SF1">
    <property type="entry name" value="SEC-INDEPENDENT PROTEIN TRANSLOCASE PROTEIN TATA"/>
    <property type="match status" value="1"/>
</dbReference>
<comment type="caution">
    <text evidence="9">The sequence shown here is derived from an EMBL/GenBank/DDBJ whole genome shotgun (WGS) entry which is preliminary data.</text>
</comment>
<dbReference type="GO" id="GO:0015031">
    <property type="term" value="P:protein transport"/>
    <property type="evidence" value="ECO:0007669"/>
    <property type="project" value="UniProtKB-KW"/>
</dbReference>
<organism evidence="9 10">
    <name type="scientific">Candidatus Collierbacteria bacterium GW2011_GWF2_44_15</name>
    <dbReference type="NCBI Taxonomy" id="1618404"/>
    <lineage>
        <taxon>Bacteria</taxon>
        <taxon>Candidatus Collieribacteriota</taxon>
    </lineage>
</organism>
<protein>
    <submittedName>
        <fullName evidence="9">Sec-independent protein translocase protein TatA</fullName>
    </submittedName>
</protein>
<keyword evidence="6" id="KW-0811">Translocation</keyword>
<dbReference type="AlphaFoldDB" id="A0A0G1HEY7"/>
<keyword evidence="7 8" id="KW-0472">Membrane</keyword>
<dbReference type="STRING" id="1618404.UW35_C0028G0030"/>
<reference evidence="9 10" key="1">
    <citation type="journal article" date="2015" name="Nature">
        <title>rRNA introns, odd ribosomes, and small enigmatic genomes across a large radiation of phyla.</title>
        <authorList>
            <person name="Brown C.T."/>
            <person name="Hug L.A."/>
            <person name="Thomas B.C."/>
            <person name="Sharon I."/>
            <person name="Castelle C.J."/>
            <person name="Singh A."/>
            <person name="Wilkins M.J."/>
            <person name="Williams K.H."/>
            <person name="Banfield J.F."/>
        </authorList>
    </citation>
    <scope>NUCLEOTIDE SEQUENCE [LARGE SCALE GENOMIC DNA]</scope>
</reference>
<evidence type="ECO:0000313" key="9">
    <source>
        <dbReference type="EMBL" id="KKT45901.1"/>
    </source>
</evidence>
<dbReference type="Gene3D" id="1.20.5.3310">
    <property type="match status" value="1"/>
</dbReference>
<feature type="transmembrane region" description="Helical" evidence="8">
    <location>
        <begin position="7"/>
        <end position="29"/>
    </location>
</feature>
<accession>A0A0G1HEY7</accession>
<keyword evidence="5 8" id="KW-1133">Transmembrane helix</keyword>
<dbReference type="Proteomes" id="UP000033861">
    <property type="component" value="Unassembled WGS sequence"/>
</dbReference>
<name>A0A0G1HEY7_9BACT</name>
<evidence type="ECO:0000256" key="4">
    <source>
        <dbReference type="ARBA" id="ARBA00022927"/>
    </source>
</evidence>
<evidence type="ECO:0000256" key="2">
    <source>
        <dbReference type="ARBA" id="ARBA00022448"/>
    </source>
</evidence>
<evidence type="ECO:0000256" key="7">
    <source>
        <dbReference type="ARBA" id="ARBA00023136"/>
    </source>
</evidence>
<evidence type="ECO:0000256" key="3">
    <source>
        <dbReference type="ARBA" id="ARBA00022692"/>
    </source>
</evidence>
<dbReference type="EMBL" id="LCHZ01000028">
    <property type="protein sequence ID" value="KKT45901.1"/>
    <property type="molecule type" value="Genomic_DNA"/>
</dbReference>
<proteinExistence type="predicted"/>
<keyword evidence="2" id="KW-0813">Transport</keyword>